<feature type="domain" description="Histidine kinase" evidence="11">
    <location>
        <begin position="293"/>
        <end position="495"/>
    </location>
</feature>
<dbReference type="SMART" id="SM00387">
    <property type="entry name" value="HATPase_c"/>
    <property type="match status" value="1"/>
</dbReference>
<keyword evidence="7 12" id="KW-0418">Kinase</keyword>
<keyword evidence="4" id="KW-1003">Cell membrane</keyword>
<dbReference type="SUPFAM" id="SSF47384">
    <property type="entry name" value="Homodimeric domain of signal transducing histidine kinase"/>
    <property type="match status" value="1"/>
</dbReference>
<dbReference type="Pfam" id="PF02518">
    <property type="entry name" value="HATPase_c"/>
    <property type="match status" value="1"/>
</dbReference>
<proteinExistence type="predicted"/>
<organism evidence="12 13">
    <name type="scientific">Neoaquamicrobium microcysteis</name>
    <dbReference type="NCBI Taxonomy" id="2682781"/>
    <lineage>
        <taxon>Bacteria</taxon>
        <taxon>Pseudomonadati</taxon>
        <taxon>Pseudomonadota</taxon>
        <taxon>Alphaproteobacteria</taxon>
        <taxon>Hyphomicrobiales</taxon>
        <taxon>Phyllobacteriaceae</taxon>
        <taxon>Neoaquamicrobium</taxon>
    </lineage>
</organism>
<evidence type="ECO:0000256" key="1">
    <source>
        <dbReference type="ARBA" id="ARBA00000085"/>
    </source>
</evidence>
<keyword evidence="10" id="KW-1133">Transmembrane helix</keyword>
<dbReference type="GO" id="GO:0005886">
    <property type="term" value="C:plasma membrane"/>
    <property type="evidence" value="ECO:0007669"/>
    <property type="project" value="UniProtKB-SubCell"/>
</dbReference>
<keyword evidence="6" id="KW-0808">Transferase</keyword>
<dbReference type="InterPro" id="IPR036097">
    <property type="entry name" value="HisK_dim/P_sf"/>
</dbReference>
<dbReference type="SUPFAM" id="SSF55874">
    <property type="entry name" value="ATPase domain of HSP90 chaperone/DNA topoisomerase II/histidine kinase"/>
    <property type="match status" value="1"/>
</dbReference>
<keyword evidence="5" id="KW-0597">Phosphoprotein</keyword>
<dbReference type="PRINTS" id="PR00344">
    <property type="entry name" value="BCTRLSENSOR"/>
</dbReference>
<dbReference type="Gene3D" id="1.10.287.130">
    <property type="match status" value="1"/>
</dbReference>
<dbReference type="AlphaFoldDB" id="A0A5D4GUN6"/>
<feature type="transmembrane region" description="Helical" evidence="10">
    <location>
        <begin position="42"/>
        <end position="64"/>
    </location>
</feature>
<dbReference type="InterPro" id="IPR003594">
    <property type="entry name" value="HATPase_dom"/>
</dbReference>
<evidence type="ECO:0000256" key="9">
    <source>
        <dbReference type="ARBA" id="ARBA00023026"/>
    </source>
</evidence>
<dbReference type="Proteomes" id="UP000323258">
    <property type="component" value="Unassembled WGS sequence"/>
</dbReference>
<dbReference type="InterPro" id="IPR050980">
    <property type="entry name" value="2C_sensor_his_kinase"/>
</dbReference>
<dbReference type="InterPro" id="IPR036890">
    <property type="entry name" value="HATPase_C_sf"/>
</dbReference>
<keyword evidence="8" id="KW-0902">Two-component regulatory system</keyword>
<comment type="subcellular location">
    <subcellularLocation>
        <location evidence="2">Cell membrane</location>
        <topology evidence="2">Multi-pass membrane protein</topology>
    </subcellularLocation>
</comment>
<dbReference type="PANTHER" id="PTHR44936:SF9">
    <property type="entry name" value="SENSOR PROTEIN CREC"/>
    <property type="match status" value="1"/>
</dbReference>
<dbReference type="EC" id="2.7.13.3" evidence="3"/>
<evidence type="ECO:0000256" key="4">
    <source>
        <dbReference type="ARBA" id="ARBA00022475"/>
    </source>
</evidence>
<protein>
    <recommendedName>
        <fullName evidence="3">histidine kinase</fullName>
        <ecNumber evidence="3">2.7.13.3</ecNumber>
    </recommendedName>
</protein>
<comment type="catalytic activity">
    <reaction evidence="1">
        <text>ATP + protein L-histidine = ADP + protein N-phospho-L-histidine.</text>
        <dbReference type="EC" id="2.7.13.3"/>
    </reaction>
</comment>
<dbReference type="SMART" id="SM00388">
    <property type="entry name" value="HisKA"/>
    <property type="match status" value="1"/>
</dbReference>
<evidence type="ECO:0000256" key="5">
    <source>
        <dbReference type="ARBA" id="ARBA00022553"/>
    </source>
</evidence>
<keyword evidence="13" id="KW-1185">Reference proteome</keyword>
<dbReference type="Gene3D" id="3.30.565.10">
    <property type="entry name" value="Histidine kinase-like ATPase, C-terminal domain"/>
    <property type="match status" value="1"/>
</dbReference>
<evidence type="ECO:0000256" key="7">
    <source>
        <dbReference type="ARBA" id="ARBA00022777"/>
    </source>
</evidence>
<evidence type="ECO:0000256" key="8">
    <source>
        <dbReference type="ARBA" id="ARBA00023012"/>
    </source>
</evidence>
<dbReference type="PANTHER" id="PTHR44936">
    <property type="entry name" value="SENSOR PROTEIN CREC"/>
    <property type="match status" value="1"/>
</dbReference>
<sequence length="500" mass="54589">MRQSSFSVEAGHGACEPEREIASGSAGVLDALTQKMPVAVRLPLIAATMIFFTAVVSTQTAIIFMSRQAEQQVATLGHVYLDGLSAALLTPALNGDAPAIQSVLERALKFHEGVVDRRLVYFDTERAVVADAQRDELPETGPPPAIGPEESGALPVSPEGDVWIWRGLHDGDTQLGIVAANLDISSFQEQPRQLRLYLLLFDLAFSFACAVIGFFMVRRMQQPLALLARRLYDAAFGEPRPIGDDEMPRGDRQASRMFHAFNAMAHASHEREALLSHLADQEREAVLGRLAATIAHEVRNPLGGMRTAVGTLKRYGDRPETRNEAVDFLERGVRALEEVVNATLESHRARPQWRALSRQDFHDLRLLVEADGSSRGVTIDMELDIPDEMHVAALEVRQILLNLLLNAVHASAKGETVKLTAKAHARELVIEVQDRGSGLDAQTARALEEGSDPQDLTGLGVAVVIRLVERLQGRVSVQAKTGSGTRITLSLPFRANEAAK</sequence>
<evidence type="ECO:0000259" key="11">
    <source>
        <dbReference type="PROSITE" id="PS50109"/>
    </source>
</evidence>
<keyword evidence="10" id="KW-0812">Transmembrane</keyword>
<dbReference type="GO" id="GO:0000155">
    <property type="term" value="F:phosphorelay sensor kinase activity"/>
    <property type="evidence" value="ECO:0007669"/>
    <property type="project" value="InterPro"/>
</dbReference>
<evidence type="ECO:0000313" key="12">
    <source>
        <dbReference type="EMBL" id="TYR31844.1"/>
    </source>
</evidence>
<dbReference type="Pfam" id="PF00512">
    <property type="entry name" value="HisKA"/>
    <property type="match status" value="1"/>
</dbReference>
<dbReference type="PROSITE" id="PS50109">
    <property type="entry name" value="HIS_KIN"/>
    <property type="match status" value="1"/>
</dbReference>
<dbReference type="InterPro" id="IPR003661">
    <property type="entry name" value="HisK_dim/P_dom"/>
</dbReference>
<comment type="caution">
    <text evidence="12">The sequence shown here is derived from an EMBL/GenBank/DDBJ whole genome shotgun (WGS) entry which is preliminary data.</text>
</comment>
<evidence type="ECO:0000256" key="6">
    <source>
        <dbReference type="ARBA" id="ARBA00022679"/>
    </source>
</evidence>
<reference evidence="12 13" key="1">
    <citation type="submission" date="2019-08" db="EMBL/GenBank/DDBJ databases">
        <authorList>
            <person name="Seo Y.L."/>
        </authorList>
    </citation>
    <scope>NUCLEOTIDE SEQUENCE [LARGE SCALE GENOMIC DNA]</scope>
    <source>
        <strain evidence="12 13">MaA-C15</strain>
    </source>
</reference>
<evidence type="ECO:0000313" key="13">
    <source>
        <dbReference type="Proteomes" id="UP000323258"/>
    </source>
</evidence>
<keyword evidence="9" id="KW-0843">Virulence</keyword>
<accession>A0A5D4GUN6</accession>
<evidence type="ECO:0000256" key="3">
    <source>
        <dbReference type="ARBA" id="ARBA00012438"/>
    </source>
</evidence>
<keyword evidence="10" id="KW-0472">Membrane</keyword>
<dbReference type="InterPro" id="IPR005467">
    <property type="entry name" value="His_kinase_dom"/>
</dbReference>
<dbReference type="InterPro" id="IPR004358">
    <property type="entry name" value="Sig_transdc_His_kin-like_C"/>
</dbReference>
<name>A0A5D4GUN6_9HYPH</name>
<dbReference type="CDD" id="cd00082">
    <property type="entry name" value="HisKA"/>
    <property type="match status" value="1"/>
</dbReference>
<evidence type="ECO:0000256" key="2">
    <source>
        <dbReference type="ARBA" id="ARBA00004651"/>
    </source>
</evidence>
<evidence type="ECO:0000256" key="10">
    <source>
        <dbReference type="SAM" id="Phobius"/>
    </source>
</evidence>
<gene>
    <name evidence="12" type="ORF">FY036_12135</name>
</gene>
<feature type="transmembrane region" description="Helical" evidence="10">
    <location>
        <begin position="196"/>
        <end position="217"/>
    </location>
</feature>
<dbReference type="EMBL" id="VSZS01000063">
    <property type="protein sequence ID" value="TYR31844.1"/>
    <property type="molecule type" value="Genomic_DNA"/>
</dbReference>
<reference evidence="12 13" key="2">
    <citation type="submission" date="2019-09" db="EMBL/GenBank/DDBJ databases">
        <title>Mesorhizobium sp. MaA-C15 isolated from Microcystis aeruginosa.</title>
        <authorList>
            <person name="Jeong S.E."/>
            <person name="Jin H.M."/>
            <person name="Jeon C.O."/>
        </authorList>
    </citation>
    <scope>NUCLEOTIDE SEQUENCE [LARGE SCALE GENOMIC DNA]</scope>
    <source>
        <strain evidence="12 13">MaA-C15</strain>
    </source>
</reference>